<dbReference type="PROSITE" id="PS00518">
    <property type="entry name" value="ZF_RING_1"/>
    <property type="match status" value="1"/>
</dbReference>
<dbReference type="GO" id="GO:0008270">
    <property type="term" value="F:zinc ion binding"/>
    <property type="evidence" value="ECO:0007669"/>
    <property type="project" value="UniProtKB-KW"/>
</dbReference>
<evidence type="ECO:0000256" key="3">
    <source>
        <dbReference type="ARBA" id="ARBA00022723"/>
    </source>
</evidence>
<dbReference type="Gene3D" id="3.30.40.10">
    <property type="entry name" value="Zinc/RING finger domain, C3HC4 (zinc finger)"/>
    <property type="match status" value="1"/>
</dbReference>
<evidence type="ECO:0000256" key="8">
    <source>
        <dbReference type="PROSITE-ProRule" id="PRU00192"/>
    </source>
</evidence>
<dbReference type="Proteomes" id="UP000323067">
    <property type="component" value="Chromosome v"/>
</dbReference>
<evidence type="ECO:0000256" key="6">
    <source>
        <dbReference type="ARBA" id="ARBA00022843"/>
    </source>
</evidence>
<feature type="region of interest" description="Disordered" evidence="9">
    <location>
        <begin position="646"/>
        <end position="682"/>
    </location>
</feature>
<dbReference type="VEuPathDB" id="FungiDB:A9K55_004860"/>
<dbReference type="GO" id="GO:0004842">
    <property type="term" value="F:ubiquitin-protein transferase activity"/>
    <property type="evidence" value="ECO:0007669"/>
    <property type="project" value="TreeGrafter"/>
</dbReference>
<evidence type="ECO:0000313" key="12">
    <source>
        <dbReference type="EMBL" id="ATY64189.1"/>
    </source>
</evidence>
<evidence type="ECO:0000256" key="5">
    <source>
        <dbReference type="ARBA" id="ARBA00022833"/>
    </source>
</evidence>
<sequence length="992" mass="110601">MTPRTAFSAKFTFYTSSPPQLGAKLDFLPVSPWSAGIQGAPGLCTHSEAKAYRATNLHFLEHPVRRSRKGLGDVSHPQGHESSKTEPRPGHGAYVLGETYPLYPACAICTELLYQPLTLLDCLHTFCGACLKEWFSFQKEKVDRAPSTPAPDAVLFTCPSCRASVRDTKHNATVVTLLDMYTAAKPNKARTADDKEEMNKKYQRGDQVIPHVATRERTADERRAEEDDRRLLDEVREMSLRESDGGAPFIPPRQRHGSRAAEERISSRRARDDGRPRRTTNQLGMLSDGHRVQRSESQQRRIGHQSSLRSLISSGDMSERDIEREIEEFARQIQEEGLLDGLDLDNIDLTRDDELSRRVTEAYRRRQRDRVTSQPTRRDSPATRNEANSGARDGEIRLDPRPRPLEVSNPSRSREGSSSRPATSSSSTEERDRRPPTSLESQTQTRARRRTASGSRAATLPIVPTETLVRPAVRSQTDLTLPNERAASSSLRPNTSDAKSSSVPSAPAELPGSAAMIGSSFASRLARPPTTNANESPRTSTDSPRASSASRPNRADLAIVHSAATTPTVTSPVQSGHQRNMSQLYPEPSITCMRCNKTHIEYEIHYNCSICAGGHWSMCIDCYRSGKGCQYWFGFGHGGWNKWRRRRQQRSDESLAPPHILTPSRYQPPPSTPGGADGRKTLTMDDPRLRLETGMFCAKCQVWTNYCYWRCDICNDGEWGYCNNCVNQGRTCSHPLLPLSHEIPEPHSRSPGRPTAAKIATESQNRSISPFQPLSFATTCDICRITITPSDIRYHCYSCTSSLVENAAPGDYDICSPCYADLVNQSKISAENGHSGWRRCLKGHRMVVIGFAPGEVGQWRYIERDLVGGRKLRIEPLGDDSQADPPSQKWSWKQDDQKLERLVTQEVSATAPTSHDSVTYQTLFPPDGGVGKRVSAKWAWFPKEEADDELLFPRGAEIREAEDVNGDWYYGVYMGAKGLFPSGYVRVDGDAS</sequence>
<feature type="compositionally biased region" description="Basic and acidic residues" evidence="9">
    <location>
        <begin position="259"/>
        <end position="276"/>
    </location>
</feature>
<feature type="region of interest" description="Disordered" evidence="9">
    <location>
        <begin position="525"/>
        <end position="553"/>
    </location>
</feature>
<evidence type="ECO:0000256" key="7">
    <source>
        <dbReference type="PROSITE-ProRule" id="PRU00175"/>
    </source>
</evidence>
<dbReference type="InterPro" id="IPR043145">
    <property type="entry name" value="Znf_ZZ_sf"/>
</dbReference>
<dbReference type="EMBL" id="CP023325">
    <property type="protein sequence ID" value="ATY64189.1"/>
    <property type="molecule type" value="Genomic_DNA"/>
</dbReference>
<dbReference type="VEuPathDB" id="FungiDB:CCM_01475"/>
<dbReference type="PROSITE" id="PS50002">
    <property type="entry name" value="SH3"/>
    <property type="match status" value="1"/>
</dbReference>
<dbReference type="PANTHER" id="PTHR16079:SF4">
    <property type="entry name" value="E3 UBIQUITIN-PROTEIN LIGASE CHFR"/>
    <property type="match status" value="1"/>
</dbReference>
<feature type="region of interest" description="Disordered" evidence="9">
    <location>
        <begin position="212"/>
        <end position="319"/>
    </location>
</feature>
<dbReference type="SMART" id="SM00326">
    <property type="entry name" value="SH3"/>
    <property type="match status" value="1"/>
</dbReference>
<evidence type="ECO:0000256" key="4">
    <source>
        <dbReference type="ARBA" id="ARBA00022771"/>
    </source>
</evidence>
<dbReference type="InterPro" id="IPR013083">
    <property type="entry name" value="Znf_RING/FYVE/PHD"/>
</dbReference>
<dbReference type="Pfam" id="PF00097">
    <property type="entry name" value="zf-C3HC4"/>
    <property type="match status" value="1"/>
</dbReference>
<accession>A0A2H4SM61</accession>
<comment type="similarity">
    <text evidence="1">Belongs to the SH3RF family.</text>
</comment>
<keyword evidence="4 7" id="KW-0863">Zinc-finger</keyword>
<evidence type="ECO:0000256" key="1">
    <source>
        <dbReference type="ARBA" id="ARBA00008649"/>
    </source>
</evidence>
<evidence type="ECO:0000256" key="9">
    <source>
        <dbReference type="SAM" id="MobiDB-lite"/>
    </source>
</evidence>
<name>A0A2H4SM61_CORMI</name>
<organism evidence="12 13">
    <name type="scientific">Cordyceps militaris</name>
    <name type="common">Caterpillar fungus</name>
    <name type="synonym">Clavaria militaris</name>
    <dbReference type="NCBI Taxonomy" id="73501"/>
    <lineage>
        <taxon>Eukaryota</taxon>
        <taxon>Fungi</taxon>
        <taxon>Dikarya</taxon>
        <taxon>Ascomycota</taxon>
        <taxon>Pezizomycotina</taxon>
        <taxon>Sordariomycetes</taxon>
        <taxon>Hypocreomycetidae</taxon>
        <taxon>Hypocreales</taxon>
        <taxon>Cordycipitaceae</taxon>
        <taxon>Cordyceps</taxon>
    </lineage>
</organism>
<dbReference type="InterPro" id="IPR052256">
    <property type="entry name" value="E3_ubiquitin-ligase_CHFR"/>
</dbReference>
<dbReference type="GO" id="GO:0016567">
    <property type="term" value="P:protein ubiquitination"/>
    <property type="evidence" value="ECO:0007669"/>
    <property type="project" value="TreeGrafter"/>
</dbReference>
<keyword evidence="5" id="KW-0862">Zinc</keyword>
<dbReference type="OrthoDB" id="1305878at2759"/>
<dbReference type="InterPro" id="IPR017907">
    <property type="entry name" value="Znf_RING_CS"/>
</dbReference>
<feature type="compositionally biased region" description="Low complexity" evidence="9">
    <location>
        <begin position="418"/>
        <end position="427"/>
    </location>
</feature>
<dbReference type="SUPFAM" id="SSF50044">
    <property type="entry name" value="SH3-domain"/>
    <property type="match status" value="1"/>
</dbReference>
<feature type="region of interest" description="Disordered" evidence="9">
    <location>
        <begin position="360"/>
        <end position="512"/>
    </location>
</feature>
<dbReference type="GO" id="GO:0006511">
    <property type="term" value="P:ubiquitin-dependent protein catabolic process"/>
    <property type="evidence" value="ECO:0007669"/>
    <property type="project" value="TreeGrafter"/>
</dbReference>
<dbReference type="InterPro" id="IPR018957">
    <property type="entry name" value="Znf_C3HC4_RING-type"/>
</dbReference>
<evidence type="ECO:0000259" key="10">
    <source>
        <dbReference type="PROSITE" id="PS50002"/>
    </source>
</evidence>
<feature type="region of interest" description="Disordered" evidence="9">
    <location>
        <begin position="875"/>
        <end position="895"/>
    </location>
</feature>
<feature type="compositionally biased region" description="Low complexity" evidence="9">
    <location>
        <begin position="536"/>
        <end position="553"/>
    </location>
</feature>
<keyword evidence="6" id="KW-0832">Ubl conjugation</keyword>
<dbReference type="AlphaFoldDB" id="A0A2H4SM61"/>
<evidence type="ECO:0000259" key="11">
    <source>
        <dbReference type="PROSITE" id="PS50089"/>
    </source>
</evidence>
<dbReference type="InterPro" id="IPR036028">
    <property type="entry name" value="SH3-like_dom_sf"/>
</dbReference>
<reference evidence="12 13" key="1">
    <citation type="journal article" date="2017" name="BMC Genomics">
        <title>Chromosome level assembly and secondary metabolite potential of the parasitic fungus Cordyceps militaris.</title>
        <authorList>
            <person name="Kramer G.J."/>
            <person name="Nodwell J.R."/>
        </authorList>
    </citation>
    <scope>NUCLEOTIDE SEQUENCE [LARGE SCALE GENOMIC DNA]</scope>
    <source>
        <strain evidence="12 13">ATCC 34164</strain>
    </source>
</reference>
<feature type="compositionally biased region" description="Polar residues" evidence="9">
    <location>
        <begin position="304"/>
        <end position="316"/>
    </location>
</feature>
<feature type="compositionally biased region" description="Basic and acidic residues" evidence="9">
    <location>
        <begin position="78"/>
        <end position="89"/>
    </location>
</feature>
<feature type="compositionally biased region" description="Polar residues" evidence="9">
    <location>
        <begin position="474"/>
        <end position="504"/>
    </location>
</feature>
<dbReference type="SUPFAM" id="SSF57850">
    <property type="entry name" value="RING/U-box"/>
    <property type="match status" value="2"/>
</dbReference>
<dbReference type="Gene3D" id="2.30.30.40">
    <property type="entry name" value="SH3 Domains"/>
    <property type="match status" value="1"/>
</dbReference>
<dbReference type="InterPro" id="IPR001841">
    <property type="entry name" value="Znf_RING"/>
</dbReference>
<dbReference type="Gene3D" id="3.30.60.90">
    <property type="match status" value="1"/>
</dbReference>
<keyword evidence="3" id="KW-0479">Metal-binding</keyword>
<gene>
    <name evidence="12" type="ORF">A9K55_004860</name>
</gene>
<evidence type="ECO:0000256" key="2">
    <source>
        <dbReference type="ARBA" id="ARBA00022443"/>
    </source>
</evidence>
<proteinExistence type="inferred from homology"/>
<dbReference type="SMART" id="SM00184">
    <property type="entry name" value="RING"/>
    <property type="match status" value="1"/>
</dbReference>
<feature type="region of interest" description="Disordered" evidence="9">
    <location>
        <begin position="68"/>
        <end position="91"/>
    </location>
</feature>
<dbReference type="PANTHER" id="PTHR16079">
    <property type="entry name" value="UBIQUITIN LIGASE PROTEIN CHFR"/>
    <property type="match status" value="1"/>
</dbReference>
<dbReference type="InterPro" id="IPR001452">
    <property type="entry name" value="SH3_domain"/>
</dbReference>
<feature type="compositionally biased region" description="Basic and acidic residues" evidence="9">
    <location>
        <begin position="392"/>
        <end position="404"/>
    </location>
</feature>
<feature type="compositionally biased region" description="Basic and acidic residues" evidence="9">
    <location>
        <begin position="288"/>
        <end position="299"/>
    </location>
</feature>
<feature type="domain" description="RING-type" evidence="11">
    <location>
        <begin position="106"/>
        <end position="162"/>
    </location>
</feature>
<evidence type="ECO:0000313" key="13">
    <source>
        <dbReference type="Proteomes" id="UP000323067"/>
    </source>
</evidence>
<keyword evidence="2 8" id="KW-0728">SH3 domain</keyword>
<protein>
    <submittedName>
        <fullName evidence="12">RING finger domain-containing</fullName>
    </submittedName>
</protein>
<feature type="domain" description="SH3" evidence="10">
    <location>
        <begin position="929"/>
        <end position="990"/>
    </location>
</feature>
<feature type="compositionally biased region" description="Basic and acidic residues" evidence="9">
    <location>
        <begin position="213"/>
        <end position="244"/>
    </location>
</feature>
<dbReference type="GO" id="GO:0005634">
    <property type="term" value="C:nucleus"/>
    <property type="evidence" value="ECO:0007669"/>
    <property type="project" value="TreeGrafter"/>
</dbReference>
<dbReference type="PROSITE" id="PS50089">
    <property type="entry name" value="ZF_RING_2"/>
    <property type="match status" value="1"/>
</dbReference>